<organism evidence="2 3">
    <name type="scientific">Sesamum indicum</name>
    <name type="common">Oriental sesame</name>
    <name type="synonym">Sesamum orientale</name>
    <dbReference type="NCBI Taxonomy" id="4182"/>
    <lineage>
        <taxon>Eukaryota</taxon>
        <taxon>Viridiplantae</taxon>
        <taxon>Streptophyta</taxon>
        <taxon>Embryophyta</taxon>
        <taxon>Tracheophyta</taxon>
        <taxon>Spermatophyta</taxon>
        <taxon>Magnoliopsida</taxon>
        <taxon>eudicotyledons</taxon>
        <taxon>Gunneridae</taxon>
        <taxon>Pentapetalae</taxon>
        <taxon>asterids</taxon>
        <taxon>lamiids</taxon>
        <taxon>Lamiales</taxon>
        <taxon>Pedaliaceae</taxon>
        <taxon>Sesamum</taxon>
    </lineage>
</organism>
<evidence type="ECO:0000259" key="1">
    <source>
        <dbReference type="PROSITE" id="PS50878"/>
    </source>
</evidence>
<evidence type="ECO:0000313" key="2">
    <source>
        <dbReference type="Proteomes" id="UP000504604"/>
    </source>
</evidence>
<keyword evidence="2" id="KW-1185">Reference proteome</keyword>
<dbReference type="OrthoDB" id="1751077at2759"/>
<dbReference type="PANTHER" id="PTHR33116">
    <property type="entry name" value="REVERSE TRANSCRIPTASE ZINC-BINDING DOMAIN-CONTAINING PROTEIN-RELATED-RELATED"/>
    <property type="match status" value="1"/>
</dbReference>
<reference evidence="3" key="1">
    <citation type="submission" date="2025-08" db="UniProtKB">
        <authorList>
            <consortium name="RefSeq"/>
        </authorList>
    </citation>
    <scope>IDENTIFICATION</scope>
</reference>
<gene>
    <name evidence="3" type="primary">LOC105178596</name>
</gene>
<dbReference type="RefSeq" id="XP_011100408.1">
    <property type="nucleotide sequence ID" value="XM_011102106.1"/>
</dbReference>
<name>A0A6I9UZ17_SESIN</name>
<accession>A0A6I9UZ17</accession>
<dbReference type="GeneID" id="105178596"/>
<feature type="domain" description="Reverse transcriptase" evidence="1">
    <location>
        <begin position="1"/>
        <end position="105"/>
    </location>
</feature>
<dbReference type="PROSITE" id="PS50878">
    <property type="entry name" value="RT_POL"/>
    <property type="match status" value="1"/>
</dbReference>
<dbReference type="AlphaFoldDB" id="A0A6I9UZ17"/>
<dbReference type="Proteomes" id="UP000504604">
    <property type="component" value="Linkage group LG16"/>
</dbReference>
<evidence type="ECO:0000313" key="3">
    <source>
        <dbReference type="RefSeq" id="XP_011100408.1"/>
    </source>
</evidence>
<protein>
    <submittedName>
        <fullName evidence="3">Uncharacterized protein LOC105178596</fullName>
    </submittedName>
</protein>
<dbReference type="InterPro" id="IPR000477">
    <property type="entry name" value="RT_dom"/>
</dbReference>
<sequence>MMHLVFLQIIEQNRRFQFHWKCEASNIFQLDFADDVILFSRAAVDSIRVFKDGLDRFGDWSGLQLNAQKGHLILSRAAQGMKEELLTMLELQEGQLPMRYLGLSLISSRLPIPDCLPLLNKIESRIAGWEGLALSYAGRVQIIKFVLSSLSIYWSSTFILLKRVINEIEKRLRKFLWKGTRSSGYAKVAWRELCKPKDEGGQGLKDIGTINRALMCKKLCDVIRCDRTSISVEWLHQGRLRDSSIWTISENRGSWCWKKLIRLRAWLRPEVVYHIGLQESSRLWAVIHEGQWQWPSITDFKCLEILQVLPVIHGGKACYDGQAMVITFRRMRPMY</sequence>
<dbReference type="KEGG" id="sind:105178596"/>
<dbReference type="PANTHER" id="PTHR33116:SF76">
    <property type="entry name" value="DUF4283 DOMAIN-CONTAINING PROTEIN"/>
    <property type="match status" value="1"/>
</dbReference>
<dbReference type="InParanoid" id="A0A6I9UZ17"/>
<proteinExistence type="predicted"/>